<reference evidence="9 10" key="1">
    <citation type="submission" date="2024-04" db="EMBL/GenBank/DDBJ databases">
        <title>Genome assembly C_amara_ONT_v2.</title>
        <authorList>
            <person name="Yant L."/>
            <person name="Moore C."/>
            <person name="Slenker M."/>
        </authorList>
    </citation>
    <scope>NUCLEOTIDE SEQUENCE [LARGE SCALE GENOMIC DNA]</scope>
    <source>
        <tissue evidence="9">Leaf</tissue>
    </source>
</reference>
<keyword evidence="2" id="KW-0808">Transferase</keyword>
<dbReference type="PANTHER" id="PTHR27009">
    <property type="entry name" value="RUST RESISTANCE KINASE LR10-RELATED"/>
    <property type="match status" value="1"/>
</dbReference>
<keyword evidence="3" id="KW-0812">Transmembrane</keyword>
<evidence type="ECO:0000256" key="6">
    <source>
        <dbReference type="ARBA" id="ARBA00023136"/>
    </source>
</evidence>
<dbReference type="GO" id="GO:0016020">
    <property type="term" value="C:membrane"/>
    <property type="evidence" value="ECO:0007669"/>
    <property type="project" value="UniProtKB-SubCell"/>
</dbReference>
<dbReference type="EMBL" id="JBANAX010000824">
    <property type="protein sequence ID" value="KAL1192392.1"/>
    <property type="molecule type" value="Genomic_DNA"/>
</dbReference>
<dbReference type="Proteomes" id="UP001558713">
    <property type="component" value="Unassembled WGS sequence"/>
</dbReference>
<name>A0ABD0ZCI9_CARAN</name>
<evidence type="ECO:0000256" key="4">
    <source>
        <dbReference type="ARBA" id="ARBA00022729"/>
    </source>
</evidence>
<dbReference type="InterPro" id="IPR045874">
    <property type="entry name" value="LRK10/LRL21-25-like"/>
</dbReference>
<gene>
    <name evidence="9" type="ORF">V5N11_005147</name>
</gene>
<evidence type="ECO:0000256" key="7">
    <source>
        <dbReference type="ARBA" id="ARBA00023180"/>
    </source>
</evidence>
<evidence type="ECO:0000313" key="9">
    <source>
        <dbReference type="EMBL" id="KAL1192392.1"/>
    </source>
</evidence>
<evidence type="ECO:0000313" key="10">
    <source>
        <dbReference type="Proteomes" id="UP001558713"/>
    </source>
</evidence>
<evidence type="ECO:0000256" key="3">
    <source>
        <dbReference type="ARBA" id="ARBA00022692"/>
    </source>
</evidence>
<dbReference type="AlphaFoldDB" id="A0ABD0ZCI9"/>
<keyword evidence="10" id="KW-1185">Reference proteome</keyword>
<evidence type="ECO:0000256" key="2">
    <source>
        <dbReference type="ARBA" id="ARBA00022527"/>
    </source>
</evidence>
<keyword evidence="7" id="KW-0325">Glycoprotein</keyword>
<dbReference type="GO" id="GO:0004674">
    <property type="term" value="F:protein serine/threonine kinase activity"/>
    <property type="evidence" value="ECO:0007669"/>
    <property type="project" value="UniProtKB-KW"/>
</dbReference>
<keyword evidence="2" id="KW-0418">Kinase</keyword>
<keyword evidence="6" id="KW-0472">Membrane</keyword>
<keyword evidence="5" id="KW-1133">Transmembrane helix</keyword>
<keyword evidence="4" id="KW-0732">Signal</keyword>
<feature type="compositionally biased region" description="Polar residues" evidence="8">
    <location>
        <begin position="97"/>
        <end position="111"/>
    </location>
</feature>
<comment type="subcellular location">
    <subcellularLocation>
        <location evidence="1">Membrane</location>
        <topology evidence="1">Single-pass type I membrane protein</topology>
    </subcellularLocation>
</comment>
<protein>
    <submittedName>
        <fullName evidence="9">LEAF RUST 10 DISEASE-RESISTANCE LOCUS RECEPTOR-LIKE PROTEIN KINASE-like 2.8</fullName>
    </submittedName>
</protein>
<organism evidence="9 10">
    <name type="scientific">Cardamine amara subsp. amara</name>
    <dbReference type="NCBI Taxonomy" id="228776"/>
    <lineage>
        <taxon>Eukaryota</taxon>
        <taxon>Viridiplantae</taxon>
        <taxon>Streptophyta</taxon>
        <taxon>Embryophyta</taxon>
        <taxon>Tracheophyta</taxon>
        <taxon>Spermatophyta</taxon>
        <taxon>Magnoliopsida</taxon>
        <taxon>eudicotyledons</taxon>
        <taxon>Gunneridae</taxon>
        <taxon>Pentapetalae</taxon>
        <taxon>rosids</taxon>
        <taxon>malvids</taxon>
        <taxon>Brassicales</taxon>
        <taxon>Brassicaceae</taxon>
        <taxon>Cardamineae</taxon>
        <taxon>Cardamine</taxon>
    </lineage>
</organism>
<sequence length="111" mass="12527">MYFPEWIYKDLEKAHFRDLEMADSGRISSEEEEIAKKMMTLVGLWCVQSSPSDIPVMNISRVVEMMEGNIDAPEVPPRPVLQPIPTFPLSESFGISGESSRASEVLTSSRY</sequence>
<accession>A0ABD0ZCI9</accession>
<feature type="region of interest" description="Disordered" evidence="8">
    <location>
        <begin position="92"/>
        <end position="111"/>
    </location>
</feature>
<evidence type="ECO:0000256" key="1">
    <source>
        <dbReference type="ARBA" id="ARBA00004479"/>
    </source>
</evidence>
<evidence type="ECO:0000256" key="8">
    <source>
        <dbReference type="SAM" id="MobiDB-lite"/>
    </source>
</evidence>
<comment type="caution">
    <text evidence="9">The sequence shown here is derived from an EMBL/GenBank/DDBJ whole genome shotgun (WGS) entry which is preliminary data.</text>
</comment>
<evidence type="ECO:0000256" key="5">
    <source>
        <dbReference type="ARBA" id="ARBA00022989"/>
    </source>
</evidence>
<proteinExistence type="predicted"/>
<keyword evidence="2" id="KW-0723">Serine/threonine-protein kinase</keyword>